<evidence type="ECO:0000256" key="5">
    <source>
        <dbReference type="ARBA" id="ARBA00022692"/>
    </source>
</evidence>
<name>A0A8T2B4U1_ARASU</name>
<keyword evidence="4 12" id="KW-0433">Leucine-rich repeat</keyword>
<evidence type="ECO:0000256" key="1">
    <source>
        <dbReference type="ARBA" id="ARBA00004251"/>
    </source>
</evidence>
<dbReference type="PANTHER" id="PTHR27004:SF443">
    <property type="entry name" value="OS08G0541300 PROTEIN"/>
    <property type="match status" value="1"/>
</dbReference>
<keyword evidence="11 12" id="KW-0325">Glycoprotein</keyword>
<dbReference type="FunFam" id="3.80.10.10:FF:000041">
    <property type="entry name" value="LRR receptor-like serine/threonine-protein kinase ERECTA"/>
    <property type="match status" value="1"/>
</dbReference>
<keyword evidence="6 12" id="KW-0732">Signal</keyword>
<evidence type="ECO:0000256" key="6">
    <source>
        <dbReference type="ARBA" id="ARBA00022729"/>
    </source>
</evidence>
<comment type="function">
    <text evidence="12">Involved in perception of extracellular signals.</text>
</comment>
<accession>A0A8T2B4U1</accession>
<evidence type="ECO:0000256" key="8">
    <source>
        <dbReference type="ARBA" id="ARBA00022989"/>
    </source>
</evidence>
<dbReference type="InterPro" id="IPR001611">
    <property type="entry name" value="Leu-rich_rpt"/>
</dbReference>
<dbReference type="PANTHER" id="PTHR27004">
    <property type="entry name" value="RECEPTOR-LIKE PROTEIN 12 ISOFORM X1"/>
    <property type="match status" value="1"/>
</dbReference>
<proteinExistence type="inferred from homology"/>
<dbReference type="AlphaFoldDB" id="A0A8T2B4U1"/>
<dbReference type="EMBL" id="JAEFBJ010000008">
    <property type="protein sequence ID" value="KAG7580612.1"/>
    <property type="molecule type" value="Genomic_DNA"/>
</dbReference>
<evidence type="ECO:0000256" key="3">
    <source>
        <dbReference type="ARBA" id="ARBA00022475"/>
    </source>
</evidence>
<dbReference type="InterPro" id="IPR003591">
    <property type="entry name" value="Leu-rich_rpt_typical-subtyp"/>
</dbReference>
<keyword evidence="7 12" id="KW-0677">Repeat</keyword>
<evidence type="ECO:0000256" key="2">
    <source>
        <dbReference type="ARBA" id="ARBA00009592"/>
    </source>
</evidence>
<keyword evidence="5 12" id="KW-0812">Transmembrane</keyword>
<evidence type="ECO:0000256" key="7">
    <source>
        <dbReference type="ARBA" id="ARBA00022737"/>
    </source>
</evidence>
<evidence type="ECO:0000256" key="4">
    <source>
        <dbReference type="ARBA" id="ARBA00022614"/>
    </source>
</evidence>
<evidence type="ECO:0000256" key="9">
    <source>
        <dbReference type="ARBA" id="ARBA00023136"/>
    </source>
</evidence>
<dbReference type="OrthoDB" id="544346at2759"/>
<evidence type="ECO:0000256" key="12">
    <source>
        <dbReference type="RuleBase" id="RU369023"/>
    </source>
</evidence>
<dbReference type="SMART" id="SM00369">
    <property type="entry name" value="LRR_TYP"/>
    <property type="match status" value="3"/>
</dbReference>
<evidence type="ECO:0000256" key="11">
    <source>
        <dbReference type="ARBA" id="ARBA00023180"/>
    </source>
</evidence>
<evidence type="ECO:0000313" key="14">
    <source>
        <dbReference type="Proteomes" id="UP000694251"/>
    </source>
</evidence>
<evidence type="ECO:0000256" key="10">
    <source>
        <dbReference type="ARBA" id="ARBA00023170"/>
    </source>
</evidence>
<reference evidence="13 14" key="1">
    <citation type="submission" date="2020-12" db="EMBL/GenBank/DDBJ databases">
        <title>Concerted genomic and epigenomic changes stabilize Arabidopsis allopolyploids.</title>
        <authorList>
            <person name="Chen Z."/>
        </authorList>
    </citation>
    <scope>NUCLEOTIDE SEQUENCE [LARGE SCALE GENOMIC DNA]</scope>
    <source>
        <strain evidence="13">As9502</strain>
        <tissue evidence="13">Leaf</tissue>
    </source>
</reference>
<keyword evidence="14" id="KW-1185">Reference proteome</keyword>
<comment type="caution">
    <text evidence="13">The sequence shown here is derived from an EMBL/GenBank/DDBJ whole genome shotgun (WGS) entry which is preliminary data.</text>
</comment>
<comment type="subcellular location">
    <subcellularLocation>
        <location evidence="1 12">Cell membrane</location>
        <topology evidence="1 12">Single-pass type I membrane protein</topology>
    </subcellularLocation>
</comment>
<keyword evidence="9 12" id="KW-0472">Membrane</keyword>
<dbReference type="GO" id="GO:0005886">
    <property type="term" value="C:plasma membrane"/>
    <property type="evidence" value="ECO:0007669"/>
    <property type="project" value="UniProtKB-SubCell"/>
</dbReference>
<dbReference type="Pfam" id="PF00560">
    <property type="entry name" value="LRR_1"/>
    <property type="match status" value="2"/>
</dbReference>
<dbReference type="Proteomes" id="UP000694251">
    <property type="component" value="Chromosome 8"/>
</dbReference>
<sequence length="201" mass="22356">MTTKSSVTSEFYLPVVFFSRVLSLRNNSLESSIPEGISNLTSLKVLDLSENNLDGSLPSSLGNLTSMKESLPSSSLPLPFMYSFTIETHDLAVNWKNSKQGLANRNLYLNTLIDLSKNKLFGEISYSLGNLKSLKLLNLSYNDISGLIPQSFGNLEKVEILDLSHNNLSGKIPQTLSLKCIGVEQQQTHRYNKLKNRGLKE</sequence>
<organism evidence="13 14">
    <name type="scientific">Arabidopsis suecica</name>
    <name type="common">Swedish thale-cress</name>
    <name type="synonym">Cardaminopsis suecica</name>
    <dbReference type="NCBI Taxonomy" id="45249"/>
    <lineage>
        <taxon>Eukaryota</taxon>
        <taxon>Viridiplantae</taxon>
        <taxon>Streptophyta</taxon>
        <taxon>Embryophyta</taxon>
        <taxon>Tracheophyta</taxon>
        <taxon>Spermatophyta</taxon>
        <taxon>Magnoliopsida</taxon>
        <taxon>eudicotyledons</taxon>
        <taxon>Gunneridae</taxon>
        <taxon>Pentapetalae</taxon>
        <taxon>rosids</taxon>
        <taxon>malvids</taxon>
        <taxon>Brassicales</taxon>
        <taxon>Brassicaceae</taxon>
        <taxon>Camelineae</taxon>
        <taxon>Arabidopsis</taxon>
    </lineage>
</organism>
<gene>
    <name evidence="13" type="ORF">ISN44_As08g003930</name>
</gene>
<comment type="similarity">
    <text evidence="2 12">Belongs to the RLP family.</text>
</comment>
<protein>
    <recommendedName>
        <fullName evidence="12">Receptor like protein</fullName>
        <shortName evidence="12">AtRLP</shortName>
    </recommendedName>
</protein>
<evidence type="ECO:0000313" key="13">
    <source>
        <dbReference type="EMBL" id="KAG7580612.1"/>
    </source>
</evidence>
<keyword evidence="8 12" id="KW-1133">Transmembrane helix</keyword>
<keyword evidence="10 12" id="KW-0675">Receptor</keyword>
<keyword evidence="3 12" id="KW-1003">Cell membrane</keyword>
<dbReference type="Pfam" id="PF13855">
    <property type="entry name" value="LRR_8"/>
    <property type="match status" value="1"/>
</dbReference>